<evidence type="ECO:0000313" key="2">
    <source>
        <dbReference type="EMBL" id="GAA0597507.1"/>
    </source>
</evidence>
<keyword evidence="3" id="KW-1185">Reference proteome</keyword>
<reference evidence="3" key="1">
    <citation type="journal article" date="2019" name="Int. J. Syst. Evol. Microbiol.">
        <title>The Global Catalogue of Microorganisms (GCM) 10K type strain sequencing project: providing services to taxonomists for standard genome sequencing and annotation.</title>
        <authorList>
            <consortium name="The Broad Institute Genomics Platform"/>
            <consortium name="The Broad Institute Genome Sequencing Center for Infectious Disease"/>
            <person name="Wu L."/>
            <person name="Ma J."/>
        </authorList>
    </citation>
    <scope>NUCLEOTIDE SEQUENCE [LARGE SCALE GENOMIC DNA]</scope>
    <source>
        <strain evidence="3">JCM 9933</strain>
    </source>
</reference>
<feature type="region of interest" description="Disordered" evidence="1">
    <location>
        <begin position="54"/>
        <end position="78"/>
    </location>
</feature>
<sequence>MDAFYTASRALVAGNAAAAERALPPPAFGDGRATLGRLADLPPLPRTGTATALAERELNRVDQTGRHSTDGGDGGRGG</sequence>
<proteinExistence type="predicted"/>
<accession>A0ABP3QU05</accession>
<protein>
    <submittedName>
        <fullName evidence="2">Uncharacterized protein</fullName>
    </submittedName>
</protein>
<evidence type="ECO:0000313" key="3">
    <source>
        <dbReference type="Proteomes" id="UP001501588"/>
    </source>
</evidence>
<dbReference type="EMBL" id="BAAAFZ010000064">
    <property type="protein sequence ID" value="GAA0597507.1"/>
    <property type="molecule type" value="Genomic_DNA"/>
</dbReference>
<feature type="compositionally biased region" description="Basic and acidic residues" evidence="1">
    <location>
        <begin position="54"/>
        <end position="70"/>
    </location>
</feature>
<comment type="caution">
    <text evidence="2">The sequence shown here is derived from an EMBL/GenBank/DDBJ whole genome shotgun (WGS) entry which is preliminary data.</text>
</comment>
<dbReference type="Proteomes" id="UP001501588">
    <property type="component" value="Unassembled WGS sequence"/>
</dbReference>
<gene>
    <name evidence="2" type="ORF">GCM10009416_39680</name>
</gene>
<organism evidence="2 3">
    <name type="scientific">Craurococcus roseus</name>
    <dbReference type="NCBI Taxonomy" id="77585"/>
    <lineage>
        <taxon>Bacteria</taxon>
        <taxon>Pseudomonadati</taxon>
        <taxon>Pseudomonadota</taxon>
        <taxon>Alphaproteobacteria</taxon>
        <taxon>Acetobacterales</taxon>
        <taxon>Acetobacteraceae</taxon>
        <taxon>Craurococcus</taxon>
    </lineage>
</organism>
<name>A0ABP3QU05_9PROT</name>
<evidence type="ECO:0000256" key="1">
    <source>
        <dbReference type="SAM" id="MobiDB-lite"/>
    </source>
</evidence>